<accession>A8AGK2</accession>
<sequence length="69" mass="7831">MALRNIVSRIRRSPAIRQSSSHQNNENNNATGRLIGQVAPTRTALRKRIHFLSWERNQVIRQAIAAITA</sequence>
<dbReference type="Proteomes" id="UP000008148">
    <property type="component" value="Chromosome"/>
</dbReference>
<dbReference type="KEGG" id="cko:CKO_01482"/>
<feature type="region of interest" description="Disordered" evidence="1">
    <location>
        <begin position="12"/>
        <end position="35"/>
    </location>
</feature>
<evidence type="ECO:0000256" key="1">
    <source>
        <dbReference type="SAM" id="MobiDB-lite"/>
    </source>
</evidence>
<gene>
    <name evidence="2" type="ordered locus">CKO_01482</name>
</gene>
<dbReference type="STRING" id="290338.CKO_01482"/>
<protein>
    <submittedName>
        <fullName evidence="2">Uncharacterized protein</fullName>
    </submittedName>
</protein>
<dbReference type="EMBL" id="CP000822">
    <property type="protein sequence ID" value="ABV12615.1"/>
    <property type="molecule type" value="Genomic_DNA"/>
</dbReference>
<dbReference type="AlphaFoldDB" id="A8AGK2"/>
<dbReference type="HOGENOM" id="CLU_2768346_0_0_6"/>
<reference evidence="2 3" key="1">
    <citation type="submission" date="2007-08" db="EMBL/GenBank/DDBJ databases">
        <authorList>
            <consortium name="The Citrobacter koseri Genome Sequencing Project"/>
            <person name="McClelland M."/>
            <person name="Sanderson E.K."/>
            <person name="Porwollik S."/>
            <person name="Spieth J."/>
            <person name="Clifton W.S."/>
            <person name="Latreille P."/>
            <person name="Courtney L."/>
            <person name="Wang C."/>
            <person name="Pepin K."/>
            <person name="Bhonagiri V."/>
            <person name="Nash W."/>
            <person name="Johnson M."/>
            <person name="Thiruvilangam P."/>
            <person name="Wilson R."/>
        </authorList>
    </citation>
    <scope>NUCLEOTIDE SEQUENCE [LARGE SCALE GENOMIC DNA]</scope>
    <source>
        <strain evidence="3">ATCC BAA-895 / CDC 4225-83 / SGSC4696</strain>
    </source>
</reference>
<evidence type="ECO:0000313" key="2">
    <source>
        <dbReference type="EMBL" id="ABV12615.1"/>
    </source>
</evidence>
<organism evidence="2 3">
    <name type="scientific">Citrobacter koseri (strain ATCC BAA-895 / CDC 4225-83 / SGSC4696)</name>
    <dbReference type="NCBI Taxonomy" id="290338"/>
    <lineage>
        <taxon>Bacteria</taxon>
        <taxon>Pseudomonadati</taxon>
        <taxon>Pseudomonadota</taxon>
        <taxon>Gammaproteobacteria</taxon>
        <taxon>Enterobacterales</taxon>
        <taxon>Enterobacteriaceae</taxon>
        <taxon>Citrobacter</taxon>
    </lineage>
</organism>
<proteinExistence type="predicted"/>
<evidence type="ECO:0000313" key="3">
    <source>
        <dbReference type="Proteomes" id="UP000008148"/>
    </source>
</evidence>
<name>A8AGK2_CITK8</name>
<keyword evidence="3" id="KW-1185">Reference proteome</keyword>